<comment type="caution">
    <text evidence="2">The sequence shown here is derived from an EMBL/GenBank/DDBJ whole genome shotgun (WGS) entry which is preliminary data.</text>
</comment>
<dbReference type="Proteomes" id="UP001318760">
    <property type="component" value="Unassembled WGS sequence"/>
</dbReference>
<reference evidence="2 3" key="1">
    <citation type="submission" date="2020-10" db="EMBL/GenBank/DDBJ databases">
        <title>Campylobacter californiensis sp. nov. isolated from cattle and feral swine in California.</title>
        <authorList>
            <person name="Miller W.G."/>
        </authorList>
    </citation>
    <scope>NUCLEOTIDE SEQUENCE [LARGE SCALE GENOMIC DNA]</scope>
    <source>
        <strain evidence="2 3">RM12919</strain>
    </source>
</reference>
<gene>
    <name evidence="2" type="ORF">CCAL12919_07980</name>
</gene>
<dbReference type="AlphaFoldDB" id="A0ABD4JKW6"/>
<name>A0ABD4JKW6_9BACT</name>
<dbReference type="InterPro" id="IPR055917">
    <property type="entry name" value="DUF7494"/>
</dbReference>
<dbReference type="Pfam" id="PF13181">
    <property type="entry name" value="TPR_8"/>
    <property type="match status" value="1"/>
</dbReference>
<dbReference type="RefSeq" id="WP_336613560.1">
    <property type="nucleotide sequence ID" value="NZ_JADBHS010000016.1"/>
</dbReference>
<evidence type="ECO:0000313" key="2">
    <source>
        <dbReference type="EMBL" id="MBE2987052.1"/>
    </source>
</evidence>
<evidence type="ECO:0000259" key="1">
    <source>
        <dbReference type="Pfam" id="PF24323"/>
    </source>
</evidence>
<dbReference type="InterPro" id="IPR019734">
    <property type="entry name" value="TPR_rpt"/>
</dbReference>
<evidence type="ECO:0000313" key="3">
    <source>
        <dbReference type="Proteomes" id="UP001318760"/>
    </source>
</evidence>
<dbReference type="Pfam" id="PF24323">
    <property type="entry name" value="DUF7494"/>
    <property type="match status" value="1"/>
</dbReference>
<dbReference type="InterPro" id="IPR011990">
    <property type="entry name" value="TPR-like_helical_dom_sf"/>
</dbReference>
<dbReference type="EMBL" id="JADBHS010000016">
    <property type="protein sequence ID" value="MBE2987052.1"/>
    <property type="molecule type" value="Genomic_DNA"/>
</dbReference>
<protein>
    <recommendedName>
        <fullName evidence="1">DUF7494 domain-containing protein</fullName>
    </recommendedName>
</protein>
<sequence>MKKAFLVLFFPIFIYAFNLSLNSGIENGKPYSVLQLSDEEEFECVEQLLAYDTKRYVCMLNDGVLPQIEDTILPLMDIKYKKQDGKLFVIILPKANSRLLNISSELYNDTRAFSSSSSISKHFSIIIDQSLKEFDPLKPNGLNFAPDFSELLRPSIGALDLNMAPIEGMDSNDIDLYINIKRAYESGNYPVVVAETKIAIQRHPQSLFASEFLLYRLRALDKIFEKEDRFEDSTPNSLVAEGRAWMRKFAADENYPEVLYIIARAYLKDGIASDAKYMLDTLINEHERSKFTRLTMLDYADYLYKNSRQKEAISFYENVLYNTGDVNIASRAALSLVDANIDKEKFEDAKNFILKILNANEKFFMNDPARAINLAGVFVDKNMPDVAAKIYEIIVDNSERNSPFYEVALKNIGINLAKLNDVNRAYAYLKRYESEFKYNGEYSAEVTQALDALFFELKENNSTKLHEHYRSLMDKYDSSDIGKKALVSEMALNFNERKYRDVLSYTQKARDLNLTEATNYLDRAAYELARIGFINNDCQIVINLLENYDVDKISLPQFKLYECYFRTARYNDALNLAKSHIKDENLEDRVEWLVNLSKILYQMKDYEQTVQVANEALGLGAGVEYSDPTPVLFDRFYSLLNLNRIEEAIATLSAIEQLRGQDFKIIEAYNAISEYAFGKNNHATVTVYAKKALELQTRVKINVFSPKLNLLYATSLLKIDSINEALDEAKYILNMKLEPQDRLRALNLISEIYIKLKRYDLAREHLNECVGSNFNSPWKSSCEAQLQILN</sequence>
<proteinExistence type="predicted"/>
<dbReference type="Gene3D" id="1.25.40.10">
    <property type="entry name" value="Tetratricopeptide repeat domain"/>
    <property type="match status" value="2"/>
</dbReference>
<dbReference type="SUPFAM" id="SSF48452">
    <property type="entry name" value="TPR-like"/>
    <property type="match status" value="3"/>
</dbReference>
<organism evidence="2 3">
    <name type="scientific">Campylobacter californiensis</name>
    <dbReference type="NCBI Taxonomy" id="1032243"/>
    <lineage>
        <taxon>Bacteria</taxon>
        <taxon>Pseudomonadati</taxon>
        <taxon>Campylobacterota</taxon>
        <taxon>Epsilonproteobacteria</taxon>
        <taxon>Campylobacterales</taxon>
        <taxon>Campylobacteraceae</taxon>
        <taxon>Campylobacter</taxon>
    </lineage>
</organism>
<feature type="domain" description="DUF7494" evidence="1">
    <location>
        <begin position="17"/>
        <end position="130"/>
    </location>
</feature>
<accession>A0ABD4JKW6</accession>